<proteinExistence type="predicted"/>
<keyword evidence="3" id="KW-1185">Reference proteome</keyword>
<reference evidence="2 3" key="1">
    <citation type="journal article" date="2022" name="Nat. Plants">
        <title>Genomes of leafy and leafless Platanthera orchids illuminate the evolution of mycoheterotrophy.</title>
        <authorList>
            <person name="Li M.H."/>
            <person name="Liu K.W."/>
            <person name="Li Z."/>
            <person name="Lu H.C."/>
            <person name="Ye Q.L."/>
            <person name="Zhang D."/>
            <person name="Wang J.Y."/>
            <person name="Li Y.F."/>
            <person name="Zhong Z.M."/>
            <person name="Liu X."/>
            <person name="Yu X."/>
            <person name="Liu D.K."/>
            <person name="Tu X.D."/>
            <person name="Liu B."/>
            <person name="Hao Y."/>
            <person name="Liao X.Y."/>
            <person name="Jiang Y.T."/>
            <person name="Sun W.H."/>
            <person name="Chen J."/>
            <person name="Chen Y.Q."/>
            <person name="Ai Y."/>
            <person name="Zhai J.W."/>
            <person name="Wu S.S."/>
            <person name="Zhou Z."/>
            <person name="Hsiao Y.Y."/>
            <person name="Wu W.L."/>
            <person name="Chen Y.Y."/>
            <person name="Lin Y.F."/>
            <person name="Hsu J.L."/>
            <person name="Li C.Y."/>
            <person name="Wang Z.W."/>
            <person name="Zhao X."/>
            <person name="Zhong W.Y."/>
            <person name="Ma X.K."/>
            <person name="Ma L."/>
            <person name="Huang J."/>
            <person name="Chen G.Z."/>
            <person name="Huang M.Z."/>
            <person name="Huang L."/>
            <person name="Peng D.H."/>
            <person name="Luo Y.B."/>
            <person name="Zou S.Q."/>
            <person name="Chen S.P."/>
            <person name="Lan S."/>
            <person name="Tsai W.C."/>
            <person name="Van de Peer Y."/>
            <person name="Liu Z.J."/>
        </authorList>
    </citation>
    <scope>NUCLEOTIDE SEQUENCE [LARGE SCALE GENOMIC DNA]</scope>
    <source>
        <strain evidence="2">Lor287</strain>
    </source>
</reference>
<evidence type="ECO:0000313" key="2">
    <source>
        <dbReference type="EMBL" id="KAK8948646.1"/>
    </source>
</evidence>
<dbReference type="Proteomes" id="UP001418222">
    <property type="component" value="Unassembled WGS sequence"/>
</dbReference>
<feature type="region of interest" description="Disordered" evidence="1">
    <location>
        <begin position="1"/>
        <end position="158"/>
    </location>
</feature>
<gene>
    <name evidence="2" type="ORF">KSP39_PZI005656</name>
</gene>
<feature type="compositionally biased region" description="Polar residues" evidence="1">
    <location>
        <begin position="15"/>
        <end position="29"/>
    </location>
</feature>
<sequence length="246" mass="27898">MVIQAEEDARRQWHSSEGLSEKPTTSSWSRRSKPQSRLHNFSFPTLSWGNQKFLRCSNSSGRSTDEELQKSMRCSSSSSPNEPPLPPPPPRRFPVQKQGAEEDEEAKESNPSGASASRPWNLRSRRAPKNAPSEIVLNRNPSPSSPFPSPSHSSLHKEKISSPMIFLTRLEGLEMRENGARRKFSIALSREEIEEDFLVAKGAKPPRRPKKRAKYVQRQLDALFPGILLAEVTTDLYKTGERDRFF</sequence>
<dbReference type="PANTHER" id="PTHR33130">
    <property type="entry name" value="PUTATIVE (DUF1639)-RELATED"/>
    <property type="match status" value="1"/>
</dbReference>
<accession>A0AAP0GAJ8</accession>
<evidence type="ECO:0000256" key="1">
    <source>
        <dbReference type="SAM" id="MobiDB-lite"/>
    </source>
</evidence>
<dbReference type="PANTHER" id="PTHR33130:SF43">
    <property type="entry name" value="OS01G0688600 PROTEIN"/>
    <property type="match status" value="1"/>
</dbReference>
<dbReference type="AlphaFoldDB" id="A0AAP0GAJ8"/>
<evidence type="ECO:0000313" key="3">
    <source>
        <dbReference type="Proteomes" id="UP001418222"/>
    </source>
</evidence>
<feature type="compositionally biased region" description="Polar residues" evidence="1">
    <location>
        <begin position="37"/>
        <end position="62"/>
    </location>
</feature>
<protein>
    <submittedName>
        <fullName evidence="2">Uncharacterized protein</fullName>
    </submittedName>
</protein>
<feature type="compositionally biased region" description="Pro residues" evidence="1">
    <location>
        <begin position="81"/>
        <end position="92"/>
    </location>
</feature>
<dbReference type="InterPro" id="IPR012438">
    <property type="entry name" value="DUF1639"/>
</dbReference>
<comment type="caution">
    <text evidence="2">The sequence shown here is derived from an EMBL/GenBank/DDBJ whole genome shotgun (WGS) entry which is preliminary data.</text>
</comment>
<organism evidence="2 3">
    <name type="scientific">Platanthera zijinensis</name>
    <dbReference type="NCBI Taxonomy" id="2320716"/>
    <lineage>
        <taxon>Eukaryota</taxon>
        <taxon>Viridiplantae</taxon>
        <taxon>Streptophyta</taxon>
        <taxon>Embryophyta</taxon>
        <taxon>Tracheophyta</taxon>
        <taxon>Spermatophyta</taxon>
        <taxon>Magnoliopsida</taxon>
        <taxon>Liliopsida</taxon>
        <taxon>Asparagales</taxon>
        <taxon>Orchidaceae</taxon>
        <taxon>Orchidoideae</taxon>
        <taxon>Orchideae</taxon>
        <taxon>Orchidinae</taxon>
        <taxon>Platanthera</taxon>
    </lineage>
</organism>
<dbReference type="Pfam" id="PF07797">
    <property type="entry name" value="DUF1639"/>
    <property type="match status" value="1"/>
</dbReference>
<name>A0AAP0GAJ8_9ASPA</name>
<dbReference type="EMBL" id="JBBWWQ010000004">
    <property type="protein sequence ID" value="KAK8948646.1"/>
    <property type="molecule type" value="Genomic_DNA"/>
</dbReference>
<feature type="compositionally biased region" description="Low complexity" evidence="1">
    <location>
        <begin position="71"/>
        <end position="80"/>
    </location>
</feature>